<feature type="compositionally biased region" description="Polar residues" evidence="1">
    <location>
        <begin position="124"/>
        <end position="142"/>
    </location>
</feature>
<protein>
    <recommendedName>
        <fullName evidence="4">ZAD domain-containing protein</fullName>
    </recommendedName>
</protein>
<reference evidence="2" key="1">
    <citation type="submission" date="2024-04" db="UniProtKB">
        <authorList>
            <consortium name="EnsemblMetazoa"/>
        </authorList>
    </citation>
    <scope>IDENTIFICATION</scope>
    <source>
        <strain evidence="2">EBRO</strain>
    </source>
</reference>
<proteinExistence type="predicted"/>
<name>A0AAG5DXB4_ANOAO</name>
<evidence type="ECO:0008006" key="4">
    <source>
        <dbReference type="Google" id="ProtNLM"/>
    </source>
</evidence>
<dbReference type="AlphaFoldDB" id="A0AAG5DXB4"/>
<feature type="region of interest" description="Disordered" evidence="1">
    <location>
        <begin position="102"/>
        <end position="292"/>
    </location>
</feature>
<feature type="compositionally biased region" description="Polar residues" evidence="1">
    <location>
        <begin position="150"/>
        <end position="164"/>
    </location>
</feature>
<evidence type="ECO:0000256" key="1">
    <source>
        <dbReference type="SAM" id="MobiDB-lite"/>
    </source>
</evidence>
<feature type="compositionally biased region" description="Basic and acidic residues" evidence="1">
    <location>
        <begin position="107"/>
        <end position="122"/>
    </location>
</feature>
<feature type="region of interest" description="Disordered" evidence="1">
    <location>
        <begin position="404"/>
        <end position="494"/>
    </location>
</feature>
<keyword evidence="3" id="KW-1185">Reference proteome</keyword>
<feature type="compositionally biased region" description="Low complexity" evidence="1">
    <location>
        <begin position="473"/>
        <end position="489"/>
    </location>
</feature>
<dbReference type="EnsemblMetazoa" id="ENSAATROPT017797">
    <property type="protein sequence ID" value="ENSAATROPP015746"/>
    <property type="gene ID" value="ENSAATROPG014535"/>
</dbReference>
<feature type="compositionally biased region" description="Polar residues" evidence="1">
    <location>
        <begin position="198"/>
        <end position="243"/>
    </location>
</feature>
<feature type="compositionally biased region" description="Low complexity" evidence="1">
    <location>
        <begin position="455"/>
        <end position="466"/>
    </location>
</feature>
<sequence length="519" mass="57402">MEDSRTKATNQCRLCLETLNTTTHIGIDLSSASEVRALVKEMYTIEVFATDQVKSICVPCYKSMITHYKNLSCRRNKKRIVQMNFAIQLKLKSVDAYQENDAVLPRPGEDTNIRNDGARERLPSATNKQTSVLAKETSNSDRVASPTLPPEQNNNTQKNSVTKSTARKGVMGTESVTSDKNRSPMPSVGAEERKKTNKSCVERNQSLSHPSKPSASGHQPTVSSAQNSDRRNVSSSDKNSGQRAQEKVSEKAPEKYSEKAPEKSSEKAPEKASEKAPEKSSEKTSGKEQEKVTGSSSLIPIISLMDCLATPEYLDALFPLKVSLSLDDVKPLEYLCDNCFLTFKTEDEFFIHRRQKCVGSCRYCYAQLKSHHVCAFSSKYSVLNTSIKGSVKYRAKYVKNTGAHKETDISKNPKGTSTKPKAFEGGQNSTDYAVTKKSGLDRSRKKVSGKTRLNSSSSTSSRSASRPAQAGLSSDSSSESSAERSIFIESESDEEMKTLVDDIRRKVKKKMKQANRILD</sequence>
<organism evidence="2 3">
    <name type="scientific">Anopheles atroparvus</name>
    <name type="common">European mosquito</name>
    <dbReference type="NCBI Taxonomy" id="41427"/>
    <lineage>
        <taxon>Eukaryota</taxon>
        <taxon>Metazoa</taxon>
        <taxon>Ecdysozoa</taxon>
        <taxon>Arthropoda</taxon>
        <taxon>Hexapoda</taxon>
        <taxon>Insecta</taxon>
        <taxon>Pterygota</taxon>
        <taxon>Neoptera</taxon>
        <taxon>Endopterygota</taxon>
        <taxon>Diptera</taxon>
        <taxon>Nematocera</taxon>
        <taxon>Culicoidea</taxon>
        <taxon>Culicidae</taxon>
        <taxon>Anophelinae</taxon>
        <taxon>Anopheles</taxon>
    </lineage>
</organism>
<evidence type="ECO:0000313" key="3">
    <source>
        <dbReference type="Proteomes" id="UP000075880"/>
    </source>
</evidence>
<feature type="compositionally biased region" description="Basic and acidic residues" evidence="1">
    <location>
        <begin position="244"/>
        <end position="291"/>
    </location>
</feature>
<dbReference type="Proteomes" id="UP000075880">
    <property type="component" value="Unassembled WGS sequence"/>
</dbReference>
<evidence type="ECO:0000313" key="2">
    <source>
        <dbReference type="EnsemblMetazoa" id="ENSAATROPP015746"/>
    </source>
</evidence>
<accession>A0AAG5DXB4</accession>